<reference evidence="1 2" key="1">
    <citation type="submission" date="2024-04" db="EMBL/GenBank/DDBJ databases">
        <authorList>
            <person name="Fracassetti M."/>
        </authorList>
    </citation>
    <scope>NUCLEOTIDE SEQUENCE [LARGE SCALE GENOMIC DNA]</scope>
</reference>
<evidence type="ECO:0000313" key="1">
    <source>
        <dbReference type="EMBL" id="CAL1394183.1"/>
    </source>
</evidence>
<sequence>MWPYRLPQHHLESVLPPRSTLRLESLLLRANSSEFHLRLLESMMPDVIHTMWRRSYSELRVSLSLNLIGICPLLARNSHHQS</sequence>
<name>A0AAV2F8B4_9ROSI</name>
<dbReference type="Proteomes" id="UP001497516">
    <property type="component" value="Chromosome 6"/>
</dbReference>
<evidence type="ECO:0000313" key="2">
    <source>
        <dbReference type="Proteomes" id="UP001497516"/>
    </source>
</evidence>
<dbReference type="AlphaFoldDB" id="A0AAV2F8B4"/>
<proteinExistence type="predicted"/>
<gene>
    <name evidence="1" type="ORF">LTRI10_LOCUS34702</name>
</gene>
<organism evidence="1 2">
    <name type="scientific">Linum trigynum</name>
    <dbReference type="NCBI Taxonomy" id="586398"/>
    <lineage>
        <taxon>Eukaryota</taxon>
        <taxon>Viridiplantae</taxon>
        <taxon>Streptophyta</taxon>
        <taxon>Embryophyta</taxon>
        <taxon>Tracheophyta</taxon>
        <taxon>Spermatophyta</taxon>
        <taxon>Magnoliopsida</taxon>
        <taxon>eudicotyledons</taxon>
        <taxon>Gunneridae</taxon>
        <taxon>Pentapetalae</taxon>
        <taxon>rosids</taxon>
        <taxon>fabids</taxon>
        <taxon>Malpighiales</taxon>
        <taxon>Linaceae</taxon>
        <taxon>Linum</taxon>
    </lineage>
</organism>
<protein>
    <submittedName>
        <fullName evidence="1">Uncharacterized protein</fullName>
    </submittedName>
</protein>
<keyword evidence="2" id="KW-1185">Reference proteome</keyword>
<accession>A0AAV2F8B4</accession>
<dbReference type="EMBL" id="OZ034819">
    <property type="protein sequence ID" value="CAL1394183.1"/>
    <property type="molecule type" value="Genomic_DNA"/>
</dbReference>